<name>D5EHE3_AMICL</name>
<dbReference type="eggNOG" id="COG1121">
    <property type="taxonomic scope" value="Bacteria"/>
</dbReference>
<keyword evidence="4" id="KW-0067">ATP-binding</keyword>
<dbReference type="GO" id="GO:0005524">
    <property type="term" value="F:ATP binding"/>
    <property type="evidence" value="ECO:0007669"/>
    <property type="project" value="UniProtKB-KW"/>
</dbReference>
<dbReference type="GO" id="GO:0016887">
    <property type="term" value="F:ATP hydrolysis activity"/>
    <property type="evidence" value="ECO:0007669"/>
    <property type="project" value="InterPro"/>
</dbReference>
<keyword evidence="2" id="KW-0813">Transport</keyword>
<dbReference type="AlphaFoldDB" id="D5EHE3"/>
<dbReference type="InterPro" id="IPR017871">
    <property type="entry name" value="ABC_transporter-like_CS"/>
</dbReference>
<dbReference type="RefSeq" id="WP_013049237.1">
    <property type="nucleotide sequence ID" value="NC_014011.1"/>
</dbReference>
<dbReference type="PANTHER" id="PTHR42734:SF17">
    <property type="entry name" value="METAL TRANSPORT SYSTEM ATP-BINDING PROTEIN TM_0124-RELATED"/>
    <property type="match status" value="1"/>
</dbReference>
<evidence type="ECO:0000256" key="2">
    <source>
        <dbReference type="ARBA" id="ARBA00022448"/>
    </source>
</evidence>
<dbReference type="InterPro" id="IPR027417">
    <property type="entry name" value="P-loop_NTPase"/>
</dbReference>
<reference evidence="6 7" key="1">
    <citation type="journal article" date="2010" name="Stand. Genomic Sci.">
        <title>Complete genome sequence of Aminobacterium colombiense type strain (ALA-1).</title>
        <authorList>
            <person name="Chertkov O."/>
            <person name="Sikorski J."/>
            <person name="Brambilla E."/>
            <person name="Lapidus A."/>
            <person name="Copeland A."/>
            <person name="Glavina Del Rio T."/>
            <person name="Nolan M."/>
            <person name="Lucas S."/>
            <person name="Tice H."/>
            <person name="Cheng J.F."/>
            <person name="Han C."/>
            <person name="Detter J.C."/>
            <person name="Bruce D."/>
            <person name="Tapia R."/>
            <person name="Goodwin L."/>
            <person name="Pitluck S."/>
            <person name="Liolios K."/>
            <person name="Ivanova N."/>
            <person name="Mavromatis K."/>
            <person name="Ovchinnikova G."/>
            <person name="Pati A."/>
            <person name="Chen A."/>
            <person name="Palaniappan K."/>
            <person name="Land M."/>
            <person name="Hauser L."/>
            <person name="Chang Y.J."/>
            <person name="Jeffries C.D."/>
            <person name="Spring S."/>
            <person name="Rohde M."/>
            <person name="Goker M."/>
            <person name="Bristow J."/>
            <person name="Eisen J.A."/>
            <person name="Markowitz V."/>
            <person name="Hugenholtz P."/>
            <person name="Kyrpides N.C."/>
            <person name="Klenk H.P."/>
        </authorList>
    </citation>
    <scope>NUCLEOTIDE SEQUENCE [LARGE SCALE GENOMIC DNA]</scope>
    <source>
        <strain evidence="7">DSM 12261 / ALA-1</strain>
    </source>
</reference>
<dbReference type="InterPro" id="IPR050153">
    <property type="entry name" value="Metal_Ion_Import_ABC"/>
</dbReference>
<comment type="similarity">
    <text evidence="1">Belongs to the ABC transporter superfamily.</text>
</comment>
<dbReference type="SUPFAM" id="SSF52540">
    <property type="entry name" value="P-loop containing nucleoside triphosphate hydrolases"/>
    <property type="match status" value="1"/>
</dbReference>
<dbReference type="InterPro" id="IPR003593">
    <property type="entry name" value="AAA+_ATPase"/>
</dbReference>
<dbReference type="OrthoDB" id="9806726at2"/>
<evidence type="ECO:0000256" key="4">
    <source>
        <dbReference type="ARBA" id="ARBA00022840"/>
    </source>
</evidence>
<dbReference type="Gene3D" id="3.40.50.300">
    <property type="entry name" value="P-loop containing nucleotide triphosphate hydrolases"/>
    <property type="match status" value="1"/>
</dbReference>
<dbReference type="STRING" id="572547.Amico_1862"/>
<dbReference type="PANTHER" id="PTHR42734">
    <property type="entry name" value="METAL TRANSPORT SYSTEM ATP-BINDING PROTEIN TM_0124-RELATED"/>
    <property type="match status" value="1"/>
</dbReference>
<gene>
    <name evidence="6" type="ordered locus">Amico_1862</name>
</gene>
<dbReference type="KEGG" id="aco:Amico_1862"/>
<evidence type="ECO:0000259" key="5">
    <source>
        <dbReference type="PROSITE" id="PS50893"/>
    </source>
</evidence>
<keyword evidence="3" id="KW-0547">Nucleotide-binding</keyword>
<dbReference type="HOGENOM" id="CLU_000604_1_11_0"/>
<evidence type="ECO:0000313" key="7">
    <source>
        <dbReference type="Proteomes" id="UP000002366"/>
    </source>
</evidence>
<evidence type="ECO:0000313" key="6">
    <source>
        <dbReference type="EMBL" id="ADE57975.1"/>
    </source>
</evidence>
<dbReference type="EMBL" id="CP001997">
    <property type="protein sequence ID" value="ADE57975.1"/>
    <property type="molecule type" value="Genomic_DNA"/>
</dbReference>
<dbReference type="InterPro" id="IPR003439">
    <property type="entry name" value="ABC_transporter-like_ATP-bd"/>
</dbReference>
<accession>D5EHE3</accession>
<dbReference type="Proteomes" id="UP000002366">
    <property type="component" value="Chromosome"/>
</dbReference>
<dbReference type="PROSITE" id="PS50893">
    <property type="entry name" value="ABC_TRANSPORTER_2"/>
    <property type="match status" value="1"/>
</dbReference>
<dbReference type="PROSITE" id="PS00211">
    <property type="entry name" value="ABC_TRANSPORTER_1"/>
    <property type="match status" value="1"/>
</dbReference>
<organism evidence="6 7">
    <name type="scientific">Aminobacterium colombiense (strain DSM 12261 / ALA-1)</name>
    <dbReference type="NCBI Taxonomy" id="572547"/>
    <lineage>
        <taxon>Bacteria</taxon>
        <taxon>Thermotogati</taxon>
        <taxon>Synergistota</taxon>
        <taxon>Synergistia</taxon>
        <taxon>Synergistales</taxon>
        <taxon>Aminobacteriaceae</taxon>
        <taxon>Aminobacterium</taxon>
    </lineage>
</organism>
<protein>
    <submittedName>
        <fullName evidence="6">ABC transporter related protein</fullName>
    </submittedName>
</protein>
<evidence type="ECO:0000256" key="3">
    <source>
        <dbReference type="ARBA" id="ARBA00022741"/>
    </source>
</evidence>
<sequence length="262" mass="28519">MNLAPAVVFEDVSFGYENGTMVLDQASFQVPQGEFLVIIGPNGGGKTTLLRLILGLEKPARGKIEVLGTTPDRAVTSVGYVPQEGVRDKIFPVSVFDVVLMGRLGIGRRKIFTEEDKKIAMDVLEHMGLAGRRNDPMGDLSQGQRQRVLIARALASRPRILLMDEPLASIDPEARGVLYEDLASFAGNVTIILVSHDLSVIANGATAVACVCGDVYYHGSGEITEEMLKMEYGGTCPIELVAHGVPHRVLARHDHLDRHRHD</sequence>
<proteinExistence type="inferred from homology"/>
<dbReference type="SMART" id="SM00382">
    <property type="entry name" value="AAA"/>
    <property type="match status" value="1"/>
</dbReference>
<feature type="domain" description="ABC transporter" evidence="5">
    <location>
        <begin position="7"/>
        <end position="245"/>
    </location>
</feature>
<evidence type="ECO:0000256" key="1">
    <source>
        <dbReference type="ARBA" id="ARBA00005417"/>
    </source>
</evidence>
<dbReference type="Pfam" id="PF00005">
    <property type="entry name" value="ABC_tran"/>
    <property type="match status" value="1"/>
</dbReference>
<keyword evidence="7" id="KW-1185">Reference proteome</keyword>